<dbReference type="GO" id="GO:0016747">
    <property type="term" value="F:acyltransferase activity, transferring groups other than amino-acyl groups"/>
    <property type="evidence" value="ECO:0007669"/>
    <property type="project" value="InterPro"/>
</dbReference>
<evidence type="ECO:0000256" key="2">
    <source>
        <dbReference type="ARBA" id="ARBA00023315"/>
    </source>
</evidence>
<dbReference type="Gene3D" id="3.40.630.30">
    <property type="match status" value="1"/>
</dbReference>
<evidence type="ECO:0000313" key="5">
    <source>
        <dbReference type="Proteomes" id="UP000199045"/>
    </source>
</evidence>
<dbReference type="STRING" id="104663.SAMN04488121_1031006"/>
<dbReference type="SUPFAM" id="SSF55729">
    <property type="entry name" value="Acyl-CoA N-acyltransferases (Nat)"/>
    <property type="match status" value="1"/>
</dbReference>
<dbReference type="EMBL" id="FNBN01000003">
    <property type="protein sequence ID" value="SDG26290.1"/>
    <property type="molecule type" value="Genomic_DNA"/>
</dbReference>
<proteinExistence type="predicted"/>
<dbReference type="AlphaFoldDB" id="A0A1G7SVG1"/>
<organism evidence="4 5">
    <name type="scientific">Chitinophaga filiformis</name>
    <name type="common">Myxococcus filiformis</name>
    <name type="synonym">Flexibacter filiformis</name>
    <dbReference type="NCBI Taxonomy" id="104663"/>
    <lineage>
        <taxon>Bacteria</taxon>
        <taxon>Pseudomonadati</taxon>
        <taxon>Bacteroidota</taxon>
        <taxon>Chitinophagia</taxon>
        <taxon>Chitinophagales</taxon>
        <taxon>Chitinophagaceae</taxon>
        <taxon>Chitinophaga</taxon>
    </lineage>
</organism>
<dbReference type="InterPro" id="IPR016181">
    <property type="entry name" value="Acyl_CoA_acyltransferase"/>
</dbReference>
<dbReference type="Gene3D" id="1.20.120.450">
    <property type="entry name" value="dinb family like domain"/>
    <property type="match status" value="1"/>
</dbReference>
<dbReference type="InterPro" id="IPR034660">
    <property type="entry name" value="DinB/YfiT-like"/>
</dbReference>
<dbReference type="CDD" id="cd04301">
    <property type="entry name" value="NAT_SF"/>
    <property type="match status" value="1"/>
</dbReference>
<dbReference type="InterPro" id="IPR000182">
    <property type="entry name" value="GNAT_dom"/>
</dbReference>
<name>A0A1G7SVG1_CHIFI</name>
<evidence type="ECO:0000313" key="4">
    <source>
        <dbReference type="EMBL" id="SDG26290.1"/>
    </source>
</evidence>
<keyword evidence="1" id="KW-0808">Transferase</keyword>
<evidence type="ECO:0000256" key="1">
    <source>
        <dbReference type="ARBA" id="ARBA00022679"/>
    </source>
</evidence>
<evidence type="ECO:0000259" key="3">
    <source>
        <dbReference type="PROSITE" id="PS51186"/>
    </source>
</evidence>
<dbReference type="PANTHER" id="PTHR43877">
    <property type="entry name" value="AMINOALKYLPHOSPHONATE N-ACETYLTRANSFERASE-RELATED-RELATED"/>
    <property type="match status" value="1"/>
</dbReference>
<dbReference type="Proteomes" id="UP000199045">
    <property type="component" value="Unassembled WGS sequence"/>
</dbReference>
<dbReference type="Pfam" id="PF00583">
    <property type="entry name" value="Acetyltransf_1"/>
    <property type="match status" value="1"/>
</dbReference>
<sequence length="311" mass="35449">MAPLQNNEVKLVDYIPAYQPHFERLNRWWIEKYFAMEPGDVDVLGKPDQHIIAKGGNIIFAMVGETIAGTVALKPIDAETAEMTKMAVDEAYQGHRLGWKLAEGILELARKKGLKKVVLYSNTKLVVALNMYQKLGFREIPVEEGRYNRCSIKMEIVLGEENRLYAIADGLINAINIAVPLLRQIPETVAAERVSRGKWSPKEIIGHLIDSAINNNVRFIRSQQISLLEIPGYAQDFWVRGQAWQFSSWQELIELWAGMNKHLALTIRAIPAEALQHLIKINENEPVTLEYVVIDYLEHLKHHLTQVKIIL</sequence>
<dbReference type="SUPFAM" id="SSF109854">
    <property type="entry name" value="DinB/YfiT-like putative metalloenzymes"/>
    <property type="match status" value="1"/>
</dbReference>
<dbReference type="RefSeq" id="WP_176842320.1">
    <property type="nucleotide sequence ID" value="NZ_FNBN01000003.1"/>
</dbReference>
<accession>A0A1G7SVG1</accession>
<reference evidence="4 5" key="1">
    <citation type="submission" date="2016-10" db="EMBL/GenBank/DDBJ databases">
        <authorList>
            <person name="de Groot N.N."/>
        </authorList>
    </citation>
    <scope>NUCLEOTIDE SEQUENCE [LARGE SCALE GENOMIC DNA]</scope>
    <source>
        <strain evidence="4 5">DSM 527</strain>
    </source>
</reference>
<protein>
    <submittedName>
        <fullName evidence="4">DinB superfamily protein</fullName>
    </submittedName>
</protein>
<dbReference type="InterPro" id="IPR024775">
    <property type="entry name" value="DinB-like"/>
</dbReference>
<dbReference type="InterPro" id="IPR050832">
    <property type="entry name" value="Bact_Acetyltransf"/>
</dbReference>
<dbReference type="PANTHER" id="PTHR43877:SF2">
    <property type="entry name" value="AMINOALKYLPHOSPHONATE N-ACETYLTRANSFERASE-RELATED"/>
    <property type="match status" value="1"/>
</dbReference>
<dbReference type="PROSITE" id="PS51186">
    <property type="entry name" value="GNAT"/>
    <property type="match status" value="1"/>
</dbReference>
<dbReference type="Pfam" id="PF12867">
    <property type="entry name" value="DinB_2"/>
    <property type="match status" value="1"/>
</dbReference>
<feature type="domain" description="N-acetyltransferase" evidence="3">
    <location>
        <begin position="12"/>
        <end position="159"/>
    </location>
</feature>
<keyword evidence="2" id="KW-0012">Acyltransferase</keyword>
<gene>
    <name evidence="4" type="ORF">SAMN04488121_1031006</name>
</gene>